<organism evidence="3 4">
    <name type="scientific">Mycobacterium riyadhense</name>
    <dbReference type="NCBI Taxonomy" id="486698"/>
    <lineage>
        <taxon>Bacteria</taxon>
        <taxon>Bacillati</taxon>
        <taxon>Actinomycetota</taxon>
        <taxon>Actinomycetes</taxon>
        <taxon>Mycobacteriales</taxon>
        <taxon>Mycobacteriaceae</taxon>
        <taxon>Mycobacterium</taxon>
    </lineage>
</organism>
<dbReference type="PROSITE" id="PS51674">
    <property type="entry name" value="4FE4S_WBL"/>
    <property type="match status" value="1"/>
</dbReference>
<sequence>MSAADLFAALGGTPTLPGALCKGQAPVWDEALPPQRDPDPDDTAQRLSFAMAACRRCPALTPCRAWLASLPPRKRPTGVVAGQLHPTNGKAPQ</sequence>
<gene>
    <name evidence="3" type="ORF">AWC22_09540</name>
</gene>
<dbReference type="GeneID" id="93494117"/>
<evidence type="ECO:0000259" key="2">
    <source>
        <dbReference type="PROSITE" id="PS51674"/>
    </source>
</evidence>
<evidence type="ECO:0000256" key="1">
    <source>
        <dbReference type="SAM" id="MobiDB-lite"/>
    </source>
</evidence>
<dbReference type="InterPro" id="IPR034768">
    <property type="entry name" value="4FE4S_WBL"/>
</dbReference>
<dbReference type="AlphaFoldDB" id="A0A1X2DG57"/>
<feature type="domain" description="4Fe-4S Wbl-type" evidence="2">
    <location>
        <begin position="20"/>
        <end position="90"/>
    </location>
</feature>
<evidence type="ECO:0000313" key="3">
    <source>
        <dbReference type="EMBL" id="ORW87197.1"/>
    </source>
</evidence>
<dbReference type="RefSeq" id="WP_085248773.1">
    <property type="nucleotide sequence ID" value="NZ_CAJMWI010000001.1"/>
</dbReference>
<dbReference type="Proteomes" id="UP000193087">
    <property type="component" value="Unassembled WGS sequence"/>
</dbReference>
<protein>
    <recommendedName>
        <fullName evidence="2">4Fe-4S Wbl-type domain-containing protein</fullName>
    </recommendedName>
</protein>
<dbReference type="STRING" id="486698.AWC22_09540"/>
<evidence type="ECO:0000313" key="4">
    <source>
        <dbReference type="Proteomes" id="UP000193087"/>
    </source>
</evidence>
<reference evidence="3 4" key="1">
    <citation type="submission" date="2016-01" db="EMBL/GenBank/DDBJ databases">
        <title>The new phylogeny of the genus Mycobacterium.</title>
        <authorList>
            <person name="Tarcisio F."/>
            <person name="Conor M."/>
            <person name="Antonella G."/>
            <person name="Elisabetta G."/>
            <person name="Giulia F.S."/>
            <person name="Sara T."/>
            <person name="Anna F."/>
            <person name="Clotilde B."/>
            <person name="Roberto B."/>
            <person name="Veronica D.S."/>
            <person name="Fabio R."/>
            <person name="Monica P."/>
            <person name="Olivier J."/>
            <person name="Enrico T."/>
            <person name="Nicola S."/>
        </authorList>
    </citation>
    <scope>NUCLEOTIDE SEQUENCE [LARGE SCALE GENOMIC DNA]</scope>
    <source>
        <strain evidence="3 4">DSM 45176</strain>
    </source>
</reference>
<name>A0A1X2DG57_9MYCO</name>
<dbReference type="EMBL" id="LQPQ01000009">
    <property type="protein sequence ID" value="ORW87197.1"/>
    <property type="molecule type" value="Genomic_DNA"/>
</dbReference>
<comment type="caution">
    <text evidence="3">The sequence shown here is derived from an EMBL/GenBank/DDBJ whole genome shotgun (WGS) entry which is preliminary data.</text>
</comment>
<proteinExistence type="predicted"/>
<feature type="region of interest" description="Disordered" evidence="1">
    <location>
        <begin position="72"/>
        <end position="93"/>
    </location>
</feature>
<accession>A0A1X2DG57</accession>
<keyword evidence="4" id="KW-1185">Reference proteome</keyword>
<dbReference type="OrthoDB" id="4428041at2"/>